<organism evidence="1 2">
    <name type="scientific">Corallincola platygyrae</name>
    <dbReference type="NCBI Taxonomy" id="1193278"/>
    <lineage>
        <taxon>Bacteria</taxon>
        <taxon>Pseudomonadati</taxon>
        <taxon>Pseudomonadota</taxon>
        <taxon>Gammaproteobacteria</taxon>
        <taxon>Alteromonadales</taxon>
        <taxon>Psychromonadaceae</taxon>
        <taxon>Corallincola</taxon>
    </lineage>
</organism>
<dbReference type="EMBL" id="JBHUHT010000009">
    <property type="protein sequence ID" value="MFD2095696.1"/>
    <property type="molecule type" value="Genomic_DNA"/>
</dbReference>
<proteinExistence type="predicted"/>
<sequence length="181" mass="20788">MRIEEGEALLDQLKETKSAFIESIKEWVSDQPEEACIKTHLPMGLYATIYEGQPRKFLEGVQVTCVSEQAIQDWLKHIPDSASMKQVFSEWFGKYDSNETTPFPSQSLIASNDAIIFGEYSMEYSDMQLVELLQLYRFFIKVYPQKVCPQVEQPAVTSSLSLKRMTVAPFKFARRFAGAHR</sequence>
<gene>
    <name evidence="1" type="ORF">ACFSJ3_06845</name>
</gene>
<comment type="caution">
    <text evidence="1">The sequence shown here is derived from an EMBL/GenBank/DDBJ whole genome shotgun (WGS) entry which is preliminary data.</text>
</comment>
<reference evidence="2" key="1">
    <citation type="journal article" date="2019" name="Int. J. Syst. Evol. Microbiol.">
        <title>The Global Catalogue of Microorganisms (GCM) 10K type strain sequencing project: providing services to taxonomists for standard genome sequencing and annotation.</title>
        <authorList>
            <consortium name="The Broad Institute Genomics Platform"/>
            <consortium name="The Broad Institute Genome Sequencing Center for Infectious Disease"/>
            <person name="Wu L."/>
            <person name="Ma J."/>
        </authorList>
    </citation>
    <scope>NUCLEOTIDE SEQUENCE [LARGE SCALE GENOMIC DNA]</scope>
    <source>
        <strain evidence="2">CGMCC 1.10992</strain>
    </source>
</reference>
<dbReference type="Proteomes" id="UP001597380">
    <property type="component" value="Unassembled WGS sequence"/>
</dbReference>
<accession>A0ABW4XMH4</accession>
<name>A0ABW4XMH4_9GAMM</name>
<evidence type="ECO:0000313" key="1">
    <source>
        <dbReference type="EMBL" id="MFD2095696.1"/>
    </source>
</evidence>
<keyword evidence="2" id="KW-1185">Reference proteome</keyword>
<dbReference type="RefSeq" id="WP_345340234.1">
    <property type="nucleotide sequence ID" value="NZ_BAABLI010000014.1"/>
</dbReference>
<evidence type="ECO:0000313" key="2">
    <source>
        <dbReference type="Proteomes" id="UP001597380"/>
    </source>
</evidence>
<protein>
    <submittedName>
        <fullName evidence="1">Uncharacterized protein</fullName>
    </submittedName>
</protein>